<dbReference type="Gene3D" id="3.30.559.10">
    <property type="entry name" value="Chloramphenicol acetyltransferase-like domain"/>
    <property type="match status" value="1"/>
</dbReference>
<accession>A0ABY5ZEZ7</accession>
<evidence type="ECO:0000313" key="3">
    <source>
        <dbReference type="Proteomes" id="UP001058271"/>
    </source>
</evidence>
<organism evidence="2 3">
    <name type="scientific">Dactylosporangium roseum</name>
    <dbReference type="NCBI Taxonomy" id="47989"/>
    <lineage>
        <taxon>Bacteria</taxon>
        <taxon>Bacillati</taxon>
        <taxon>Actinomycetota</taxon>
        <taxon>Actinomycetes</taxon>
        <taxon>Micromonosporales</taxon>
        <taxon>Micromonosporaceae</taxon>
        <taxon>Dactylosporangium</taxon>
    </lineage>
</organism>
<reference evidence="2" key="1">
    <citation type="submission" date="2021-04" db="EMBL/GenBank/DDBJ databases">
        <title>Biosynthetic gene clusters of Dactylosporangioum roseum.</title>
        <authorList>
            <person name="Hartkoorn R.C."/>
            <person name="Beaudoing E."/>
            <person name="Hot D."/>
            <person name="Moureu S."/>
        </authorList>
    </citation>
    <scope>NUCLEOTIDE SEQUENCE</scope>
    <source>
        <strain evidence="2">NRRL B-16295</strain>
    </source>
</reference>
<dbReference type="PANTHER" id="PTHR45527">
    <property type="entry name" value="NONRIBOSOMAL PEPTIDE SYNTHETASE"/>
    <property type="match status" value="1"/>
</dbReference>
<dbReference type="RefSeq" id="WP_260728726.1">
    <property type="nucleotide sequence ID" value="NZ_BAAABS010000056.1"/>
</dbReference>
<evidence type="ECO:0000313" key="2">
    <source>
        <dbReference type="EMBL" id="UWZ39327.1"/>
    </source>
</evidence>
<evidence type="ECO:0000259" key="1">
    <source>
        <dbReference type="Pfam" id="PF00668"/>
    </source>
</evidence>
<dbReference type="InterPro" id="IPR001242">
    <property type="entry name" value="Condensation_dom"/>
</dbReference>
<protein>
    <recommendedName>
        <fullName evidence="1">Condensation domain-containing protein</fullName>
    </recommendedName>
</protein>
<dbReference type="InterPro" id="IPR023213">
    <property type="entry name" value="CAT-like_dom_sf"/>
</dbReference>
<dbReference type="Gene3D" id="3.30.559.30">
    <property type="entry name" value="Nonribosomal peptide synthetase, condensation domain"/>
    <property type="match status" value="1"/>
</dbReference>
<dbReference type="Pfam" id="PF00668">
    <property type="entry name" value="Condensation"/>
    <property type="match status" value="1"/>
</dbReference>
<gene>
    <name evidence="2" type="ORF">Drose_14435</name>
</gene>
<sequence length="422" mass="46866">MASATEGPLSWQQEGRLLRQARRGERSRNVATVIPLNRDRTDDEVRERLRRVTARQDSLRIVDLSLADGRLRYADAVDLPLHRQRLGSRDELEAFVERAENTYFEHSGGLLWDATLIECDTDHAGPGRYLVSRMDHLITDGMSQQAFVDFMTAPGAAPDVIAGSHREWVRWQRATFPRPGYGTAPSHSFWAGMLGGTPPDRALRVPFCIAPDGELSGRVHSLRRAAPVPASRLRRAASRVRTTPFVLFLGAVAHTAVGMGAERDITLRINVNGRPPAYLDTLGCFADDLPVRLSGGDLTDPRAAVDHARAVWMRMMPHQLTPWDYLLTAFGGPGDTITRRPAQWLVNFMPWEQPAHGLPPEESATEYASSMGTFQVVAMMYDDDTCRLECEFDPSRFAVAGGEEFMARLCATLVDITVALTT</sequence>
<name>A0ABY5ZEZ7_9ACTN</name>
<proteinExistence type="predicted"/>
<keyword evidence="3" id="KW-1185">Reference proteome</keyword>
<dbReference type="PANTHER" id="PTHR45527:SF1">
    <property type="entry name" value="FATTY ACID SYNTHASE"/>
    <property type="match status" value="1"/>
</dbReference>
<feature type="domain" description="Condensation" evidence="1">
    <location>
        <begin position="6"/>
        <end position="416"/>
    </location>
</feature>
<dbReference type="SUPFAM" id="SSF52777">
    <property type="entry name" value="CoA-dependent acyltransferases"/>
    <property type="match status" value="2"/>
</dbReference>
<dbReference type="EMBL" id="CP073721">
    <property type="protein sequence ID" value="UWZ39327.1"/>
    <property type="molecule type" value="Genomic_DNA"/>
</dbReference>
<dbReference type="Proteomes" id="UP001058271">
    <property type="component" value="Chromosome"/>
</dbReference>